<dbReference type="PANTHER" id="PTHR10492">
    <property type="match status" value="1"/>
</dbReference>
<protein>
    <submittedName>
        <fullName evidence="1">Uncharacterized protein</fullName>
    </submittedName>
</protein>
<reference evidence="2" key="1">
    <citation type="submission" date="2017-10" db="EMBL/GenBank/DDBJ databases">
        <title>Rapid genome shrinkage in a self-fertile nematode reveals novel sperm competition proteins.</title>
        <authorList>
            <person name="Yin D."/>
            <person name="Schwarz E.M."/>
            <person name="Thomas C.G."/>
            <person name="Felde R.L."/>
            <person name="Korf I.F."/>
            <person name="Cutter A.D."/>
            <person name="Schartner C.M."/>
            <person name="Ralston E.J."/>
            <person name="Meyer B.J."/>
            <person name="Haag E.S."/>
        </authorList>
    </citation>
    <scope>NUCLEOTIDE SEQUENCE [LARGE SCALE GENOMIC DNA]</scope>
    <source>
        <strain evidence="2">JU1422</strain>
    </source>
</reference>
<keyword evidence="2" id="KW-1185">Reference proteome</keyword>
<accession>A0A2G5UNA7</accession>
<dbReference type="STRING" id="1611254.A0A2G5UNA7"/>
<evidence type="ECO:0000313" key="2">
    <source>
        <dbReference type="Proteomes" id="UP000230233"/>
    </source>
</evidence>
<name>A0A2G5UNA7_9PELO</name>
<dbReference type="EMBL" id="PDUG01000003">
    <property type="protein sequence ID" value="PIC41052.1"/>
    <property type="molecule type" value="Genomic_DNA"/>
</dbReference>
<dbReference type="PANTHER" id="PTHR10492:SF57">
    <property type="entry name" value="ATP-DEPENDENT DNA HELICASE"/>
    <property type="match status" value="1"/>
</dbReference>
<sequence length="285" mass="33564">MRGGECQYGFPKPQRDNTKRIDGNWEYKRGINDRYVVPYNPTLHKAFKAHINVEACGKMTDNKLLEYLHKGSKDYGNIDWRDNSENKENFNEIDHHLKYRSLLAPEACHRLFRLPTFQKSHEVHRLPIHKNSAQLTKFFEKNRNFNERKANGKIRSGEVDPCQYTYQEFPTKFKWEGGDWKERTNHEEKVIGRIYTVLPSKTEEFALRCLLIHSKGPTSLEDLCTVLDEHGNINTYESFNDAAKTKRLLTKKAYEEALEECKMYLGSKGMRELYSIRNQFDEGEN</sequence>
<dbReference type="AlphaFoldDB" id="A0A2G5UNA7"/>
<comment type="caution">
    <text evidence="1">The sequence shown here is derived from an EMBL/GenBank/DDBJ whole genome shotgun (WGS) entry which is preliminary data.</text>
</comment>
<proteinExistence type="predicted"/>
<evidence type="ECO:0000313" key="1">
    <source>
        <dbReference type="EMBL" id="PIC41052.1"/>
    </source>
</evidence>
<dbReference type="OrthoDB" id="687790at2759"/>
<organism evidence="1 2">
    <name type="scientific">Caenorhabditis nigoni</name>
    <dbReference type="NCBI Taxonomy" id="1611254"/>
    <lineage>
        <taxon>Eukaryota</taxon>
        <taxon>Metazoa</taxon>
        <taxon>Ecdysozoa</taxon>
        <taxon>Nematoda</taxon>
        <taxon>Chromadorea</taxon>
        <taxon>Rhabditida</taxon>
        <taxon>Rhabditina</taxon>
        <taxon>Rhabditomorpha</taxon>
        <taxon>Rhabditoidea</taxon>
        <taxon>Rhabditidae</taxon>
        <taxon>Peloderinae</taxon>
        <taxon>Caenorhabditis</taxon>
    </lineage>
</organism>
<gene>
    <name evidence="1" type="primary">Cnig_chr_III.g8598</name>
    <name evidence="1" type="ORF">B9Z55_008598</name>
</gene>
<dbReference type="Proteomes" id="UP000230233">
    <property type="component" value="Chromosome III"/>
</dbReference>